<comment type="catalytic activity">
    <reaction evidence="14 15">
        <text>FMN + ATP + H(+) = FAD + diphosphate</text>
        <dbReference type="Rhea" id="RHEA:17237"/>
        <dbReference type="ChEBI" id="CHEBI:15378"/>
        <dbReference type="ChEBI" id="CHEBI:30616"/>
        <dbReference type="ChEBI" id="CHEBI:33019"/>
        <dbReference type="ChEBI" id="CHEBI:57692"/>
        <dbReference type="ChEBI" id="CHEBI:58210"/>
        <dbReference type="EC" id="2.7.7.2"/>
    </reaction>
</comment>
<evidence type="ECO:0000256" key="11">
    <source>
        <dbReference type="ARBA" id="ARBA00022840"/>
    </source>
</evidence>
<evidence type="ECO:0000256" key="12">
    <source>
        <dbReference type="ARBA" id="ARBA00023268"/>
    </source>
</evidence>
<dbReference type="GO" id="GO:0009398">
    <property type="term" value="P:FMN biosynthetic process"/>
    <property type="evidence" value="ECO:0007669"/>
    <property type="project" value="UniProtKB-UniRule"/>
</dbReference>
<protein>
    <recommendedName>
        <fullName evidence="15">Riboflavin biosynthesis protein</fullName>
    </recommendedName>
    <domain>
        <recommendedName>
            <fullName evidence="15">Riboflavin kinase</fullName>
            <ecNumber evidence="15">2.7.1.26</ecNumber>
        </recommendedName>
        <alternativeName>
            <fullName evidence="15">Flavokinase</fullName>
        </alternativeName>
    </domain>
    <domain>
        <recommendedName>
            <fullName evidence="15">FMN adenylyltransferase</fullName>
            <ecNumber evidence="15">2.7.7.2</ecNumber>
        </recommendedName>
        <alternativeName>
            <fullName evidence="15">FAD pyrophosphorylase</fullName>
        </alternativeName>
        <alternativeName>
            <fullName evidence="15">FAD synthase</fullName>
        </alternativeName>
    </domain>
</protein>
<dbReference type="InterPro" id="IPR015864">
    <property type="entry name" value="FAD_synthase"/>
</dbReference>
<gene>
    <name evidence="17" type="ORF">H1B31_09265</name>
</gene>
<dbReference type="FunFam" id="2.40.30.30:FF:000003">
    <property type="entry name" value="Riboflavin biosynthesis protein"/>
    <property type="match status" value="1"/>
</dbReference>
<dbReference type="NCBIfam" id="NF004162">
    <property type="entry name" value="PRK05627.1-5"/>
    <property type="match status" value="1"/>
</dbReference>
<dbReference type="EC" id="2.7.1.26" evidence="15"/>
<evidence type="ECO:0000256" key="5">
    <source>
        <dbReference type="ARBA" id="ARBA00022643"/>
    </source>
</evidence>
<reference evidence="17 18" key="1">
    <citation type="submission" date="2020-07" db="EMBL/GenBank/DDBJ databases">
        <title>Complete genome and description of Selenomonas timonensis sp. nov., a new bacterium isolated from a gingivitis subject.</title>
        <authorList>
            <person name="Antezack A."/>
        </authorList>
    </citation>
    <scope>NUCLEOTIDE SEQUENCE [LARGE SCALE GENOMIC DNA]</scope>
    <source>
        <strain evidence="17 18">Marseille-Q3039</strain>
    </source>
</reference>
<dbReference type="KEGG" id="stim:H1B31_09265"/>
<dbReference type="NCBIfam" id="TIGR00083">
    <property type="entry name" value="ribF"/>
    <property type="match status" value="1"/>
</dbReference>
<dbReference type="Proteomes" id="UP000515480">
    <property type="component" value="Chromosome"/>
</dbReference>
<dbReference type="NCBIfam" id="NF004160">
    <property type="entry name" value="PRK05627.1-3"/>
    <property type="match status" value="1"/>
</dbReference>
<dbReference type="RefSeq" id="WP_185980106.1">
    <property type="nucleotide sequence ID" value="NZ_CP060204.1"/>
</dbReference>
<evidence type="ECO:0000256" key="13">
    <source>
        <dbReference type="ARBA" id="ARBA00047880"/>
    </source>
</evidence>
<dbReference type="GO" id="GO:0003919">
    <property type="term" value="F:FMN adenylyltransferase activity"/>
    <property type="evidence" value="ECO:0007669"/>
    <property type="project" value="UniProtKB-UniRule"/>
</dbReference>
<dbReference type="SUPFAM" id="SSF82114">
    <property type="entry name" value="Riboflavin kinase-like"/>
    <property type="match status" value="1"/>
</dbReference>
<keyword evidence="5 15" id="KW-0288">FMN</keyword>
<keyword evidence="4 15" id="KW-0285">Flavoprotein</keyword>
<dbReference type="EC" id="2.7.7.2" evidence="15"/>
<evidence type="ECO:0000256" key="3">
    <source>
        <dbReference type="ARBA" id="ARBA00005201"/>
    </source>
</evidence>
<comment type="pathway">
    <text evidence="2 15">Cofactor biosynthesis; FAD biosynthesis; FAD from FMN: step 1/1.</text>
</comment>
<dbReference type="SMART" id="SM00904">
    <property type="entry name" value="Flavokinase"/>
    <property type="match status" value="1"/>
</dbReference>
<dbReference type="EMBL" id="CP060204">
    <property type="protein sequence ID" value="QNH54037.1"/>
    <property type="molecule type" value="Genomic_DNA"/>
</dbReference>
<dbReference type="PANTHER" id="PTHR22749">
    <property type="entry name" value="RIBOFLAVIN KINASE/FMN ADENYLYLTRANSFERASE"/>
    <property type="match status" value="1"/>
</dbReference>
<dbReference type="InterPro" id="IPR015865">
    <property type="entry name" value="Riboflavin_kinase_bac/euk"/>
</dbReference>
<evidence type="ECO:0000256" key="10">
    <source>
        <dbReference type="ARBA" id="ARBA00022827"/>
    </source>
</evidence>
<keyword evidence="18" id="KW-1185">Reference proteome</keyword>
<dbReference type="InterPro" id="IPR014729">
    <property type="entry name" value="Rossmann-like_a/b/a_fold"/>
</dbReference>
<dbReference type="Gene3D" id="2.40.30.30">
    <property type="entry name" value="Riboflavin kinase-like"/>
    <property type="match status" value="1"/>
</dbReference>
<evidence type="ECO:0000259" key="16">
    <source>
        <dbReference type="SMART" id="SM00904"/>
    </source>
</evidence>
<evidence type="ECO:0000313" key="18">
    <source>
        <dbReference type="Proteomes" id="UP000515480"/>
    </source>
</evidence>
<proteinExistence type="inferred from homology"/>
<dbReference type="AlphaFoldDB" id="A0A7G7VIU4"/>
<dbReference type="GO" id="GO:0009231">
    <property type="term" value="P:riboflavin biosynthetic process"/>
    <property type="evidence" value="ECO:0007669"/>
    <property type="project" value="InterPro"/>
</dbReference>
<keyword evidence="10 15" id="KW-0274">FAD</keyword>
<dbReference type="UniPathway" id="UPA00277">
    <property type="reaction ID" value="UER00407"/>
</dbReference>
<dbReference type="SUPFAM" id="SSF52374">
    <property type="entry name" value="Nucleotidylyl transferase"/>
    <property type="match status" value="1"/>
</dbReference>
<evidence type="ECO:0000313" key="17">
    <source>
        <dbReference type="EMBL" id="QNH54037.1"/>
    </source>
</evidence>
<name>A0A7G7VIU4_9FIRM</name>
<dbReference type="InterPro" id="IPR023468">
    <property type="entry name" value="Riboflavin_kinase"/>
</dbReference>
<dbReference type="Gene3D" id="3.40.50.620">
    <property type="entry name" value="HUPs"/>
    <property type="match status" value="1"/>
</dbReference>
<organism evidence="17 18">
    <name type="scientific">Selenomonas timonae</name>
    <dbReference type="NCBI Taxonomy" id="2754044"/>
    <lineage>
        <taxon>Bacteria</taxon>
        <taxon>Bacillati</taxon>
        <taxon>Bacillota</taxon>
        <taxon>Negativicutes</taxon>
        <taxon>Selenomonadales</taxon>
        <taxon>Selenomonadaceae</taxon>
        <taxon>Selenomonas</taxon>
    </lineage>
</organism>
<dbReference type="InterPro" id="IPR023465">
    <property type="entry name" value="Riboflavin_kinase_dom_sf"/>
</dbReference>
<evidence type="ECO:0000256" key="15">
    <source>
        <dbReference type="PIRNR" id="PIRNR004491"/>
    </source>
</evidence>
<dbReference type="PANTHER" id="PTHR22749:SF6">
    <property type="entry name" value="RIBOFLAVIN KINASE"/>
    <property type="match status" value="1"/>
</dbReference>
<sequence>MEKYSQLVDFSSKHPNIVVALGMFDGLHIGHQEIIRTAVAKAHEINGTALVFSFANHPRSVIAPEGAPRRIGSDAVRARILNHLGADALVEIPFTSDFAETSADDFMQLLQRCFAPKYIVVGENYTFGRGGKGTTALLREKSETYGFQLIVCPSMMRDGAPVSSTRIRALIAQGELVRVREYLGYPFTIIGTVIHGQARGRTLGFPTANIALREDYERLPNGVYAVTVMHQGLLYCGVANIGNNPTFDGCDRRLEVHLFDFSGNLYDSEIMVTFYEKIRDELRFASVDALIAQIAEDKREVERKFEKSFHLQENISMVI</sequence>
<dbReference type="UniPathway" id="UPA00276">
    <property type="reaction ID" value="UER00406"/>
</dbReference>
<evidence type="ECO:0000256" key="6">
    <source>
        <dbReference type="ARBA" id="ARBA00022679"/>
    </source>
</evidence>
<keyword evidence="7 15" id="KW-0548">Nucleotidyltransferase</keyword>
<evidence type="ECO:0000256" key="14">
    <source>
        <dbReference type="ARBA" id="ARBA00049494"/>
    </source>
</evidence>
<dbReference type="PIRSF" id="PIRSF004491">
    <property type="entry name" value="FAD_Synth"/>
    <property type="match status" value="1"/>
</dbReference>
<keyword evidence="6 15" id="KW-0808">Transferase</keyword>
<evidence type="ECO:0000256" key="2">
    <source>
        <dbReference type="ARBA" id="ARBA00004726"/>
    </source>
</evidence>
<comment type="function">
    <text evidence="1">Catalyzes the phosphorylation of riboflavin to FMN followed by the adenylation of FMN to FAD.</text>
</comment>
<feature type="domain" description="Riboflavin kinase" evidence="16">
    <location>
        <begin position="182"/>
        <end position="306"/>
    </location>
</feature>
<dbReference type="FunFam" id="3.40.50.620:FF:000021">
    <property type="entry name" value="Riboflavin biosynthesis protein"/>
    <property type="match status" value="1"/>
</dbReference>
<comment type="similarity">
    <text evidence="15">Belongs to the ribF family.</text>
</comment>
<evidence type="ECO:0000256" key="8">
    <source>
        <dbReference type="ARBA" id="ARBA00022741"/>
    </source>
</evidence>
<dbReference type="GO" id="GO:0006747">
    <property type="term" value="P:FAD biosynthetic process"/>
    <property type="evidence" value="ECO:0007669"/>
    <property type="project" value="UniProtKB-UniRule"/>
</dbReference>
<keyword evidence="11 15" id="KW-0067">ATP-binding</keyword>
<dbReference type="Pfam" id="PF01687">
    <property type="entry name" value="Flavokinase"/>
    <property type="match status" value="1"/>
</dbReference>
<accession>A0A7G7VIU4</accession>
<dbReference type="GO" id="GO:0008531">
    <property type="term" value="F:riboflavin kinase activity"/>
    <property type="evidence" value="ECO:0007669"/>
    <property type="project" value="UniProtKB-UniRule"/>
</dbReference>
<evidence type="ECO:0000256" key="4">
    <source>
        <dbReference type="ARBA" id="ARBA00022630"/>
    </source>
</evidence>
<dbReference type="CDD" id="cd02064">
    <property type="entry name" value="FAD_synthetase_N"/>
    <property type="match status" value="1"/>
</dbReference>
<comment type="pathway">
    <text evidence="3 15">Cofactor biosynthesis; FMN biosynthesis; FMN from riboflavin (ATP route): step 1/1.</text>
</comment>
<keyword evidence="8 15" id="KW-0547">Nucleotide-binding</keyword>
<dbReference type="Pfam" id="PF06574">
    <property type="entry name" value="FAD_syn"/>
    <property type="match status" value="1"/>
</dbReference>
<keyword evidence="9 15" id="KW-0418">Kinase</keyword>
<evidence type="ECO:0000256" key="7">
    <source>
        <dbReference type="ARBA" id="ARBA00022695"/>
    </source>
</evidence>
<comment type="catalytic activity">
    <reaction evidence="13 15">
        <text>riboflavin + ATP = FMN + ADP + H(+)</text>
        <dbReference type="Rhea" id="RHEA:14357"/>
        <dbReference type="ChEBI" id="CHEBI:15378"/>
        <dbReference type="ChEBI" id="CHEBI:30616"/>
        <dbReference type="ChEBI" id="CHEBI:57986"/>
        <dbReference type="ChEBI" id="CHEBI:58210"/>
        <dbReference type="ChEBI" id="CHEBI:456216"/>
        <dbReference type="EC" id="2.7.1.26"/>
    </reaction>
</comment>
<dbReference type="InterPro" id="IPR002606">
    <property type="entry name" value="Riboflavin_kinase_bac"/>
</dbReference>
<evidence type="ECO:0000256" key="9">
    <source>
        <dbReference type="ARBA" id="ARBA00022777"/>
    </source>
</evidence>
<dbReference type="GO" id="GO:0005524">
    <property type="term" value="F:ATP binding"/>
    <property type="evidence" value="ECO:0007669"/>
    <property type="project" value="UniProtKB-UniRule"/>
</dbReference>
<evidence type="ECO:0000256" key="1">
    <source>
        <dbReference type="ARBA" id="ARBA00002121"/>
    </source>
</evidence>
<keyword evidence="12" id="KW-0511">Multifunctional enzyme</keyword>